<protein>
    <submittedName>
        <fullName evidence="1">Uncharacterized protein</fullName>
    </submittedName>
</protein>
<sequence>MQKHHNIRQNLHVFINGTEIPNQDILAWETARAIQVAKKLGIKYENQTLDELHQQLLKRKQELGHDGLKKLLATEIKLSDVMGKVTGKLSLGRRRFCVIEILSEQGSAEQFVEWFQNCGKINDEPSMLAGTPDHYIISTVDGRQEVVETNGGSPFAARFLINYEDLSSLRSKADPNYDLQLAGVAVLDNGLSLGGVRHQFRNEGTGFRAKLLVEFPLMILPSILSGHQWHLASEFSNWIIASIQQHLKN</sequence>
<accession>A0A1G6GP17</accession>
<gene>
    <name evidence="1" type="ORF">SAMN05421749_101201</name>
</gene>
<dbReference type="EMBL" id="FMYK01000001">
    <property type="protein sequence ID" value="SDB83495.1"/>
    <property type="molecule type" value="Genomic_DNA"/>
</dbReference>
<organism evidence="1 2">
    <name type="scientific">Acinetobacter marinus</name>
    <dbReference type="NCBI Taxonomy" id="281375"/>
    <lineage>
        <taxon>Bacteria</taxon>
        <taxon>Pseudomonadati</taxon>
        <taxon>Pseudomonadota</taxon>
        <taxon>Gammaproteobacteria</taxon>
        <taxon>Moraxellales</taxon>
        <taxon>Moraxellaceae</taxon>
        <taxon>Acinetobacter</taxon>
    </lineage>
</organism>
<reference evidence="2" key="1">
    <citation type="submission" date="2016-09" db="EMBL/GenBank/DDBJ databases">
        <authorList>
            <person name="Varghese N."/>
            <person name="Submissions S."/>
        </authorList>
    </citation>
    <scope>NUCLEOTIDE SEQUENCE [LARGE SCALE GENOMIC DNA]</scope>
    <source>
        <strain evidence="2">ANC 3699</strain>
    </source>
</reference>
<evidence type="ECO:0000313" key="2">
    <source>
        <dbReference type="Proteomes" id="UP000242317"/>
    </source>
</evidence>
<keyword evidence="2" id="KW-1185">Reference proteome</keyword>
<dbReference type="AlphaFoldDB" id="A0A1G6GP17"/>
<proteinExistence type="predicted"/>
<dbReference type="Proteomes" id="UP000242317">
    <property type="component" value="Unassembled WGS sequence"/>
</dbReference>
<name>A0A1G6GP17_9GAMM</name>
<evidence type="ECO:0000313" key="1">
    <source>
        <dbReference type="EMBL" id="SDB83495.1"/>
    </source>
</evidence>
<dbReference type="RefSeq" id="WP_244515926.1">
    <property type="nucleotide sequence ID" value="NZ_FMYK01000001.1"/>
</dbReference>